<feature type="compositionally biased region" description="Pro residues" evidence="1">
    <location>
        <begin position="188"/>
        <end position="203"/>
    </location>
</feature>
<sequence length="466" mass="47135">MNNLLKRIVVGVCVALVMMVVHKVSHAASPVYVVWRDVTSLAFPSADALCKAHGATAGPYSYDQMGMIALMTCSAPYAIQFISAASCPDGSNVLGGVGAGVPAYCGTNTPDPPSVTCKAGTKTQFTFDMGAIGGRENTPASDGSCDLSPGDTKITQCWNSSPDTTKAHVMCNVQGTQNGTPSAGNVPQPAPPATPPPDAPPVPVNTRGDSSSGCPAGTENVGTDSAGTPMCRGSGTDAPTPPQTTTKAPTQTTTNPDGSTTTTDSSTTTNRDGSTTTTRTDCTIGADGTKKCTLSGSTTPNASGGAGTNDDGKNDMCVKHPELNVCKNSQVTGNGCSGSVSNVAVTGDAIEGAILRQMRDDNCANQVPSAAKDLGKSLLSGNDPMQGQIDKTKAGDTVDLSSQSLDQSGFLGGGSCFSDRSISVNGRAIPVPFAAACGDIKPLRYAVMACALVVAYLLVSKSVLQG</sequence>
<organism evidence="2 3">
    <name type="scientific">Paraherbaspirillum soli</name>
    <dbReference type="NCBI Taxonomy" id="631222"/>
    <lineage>
        <taxon>Bacteria</taxon>
        <taxon>Pseudomonadati</taxon>
        <taxon>Pseudomonadota</taxon>
        <taxon>Betaproteobacteria</taxon>
        <taxon>Burkholderiales</taxon>
        <taxon>Oxalobacteraceae</taxon>
        <taxon>Paraherbaspirillum</taxon>
    </lineage>
</organism>
<dbReference type="EMBL" id="JBHSMT010000029">
    <property type="protein sequence ID" value="MFC5475912.1"/>
    <property type="molecule type" value="Genomic_DNA"/>
</dbReference>
<protein>
    <recommendedName>
        <fullName evidence="4">TspB protein</fullName>
    </recommendedName>
</protein>
<evidence type="ECO:0000256" key="1">
    <source>
        <dbReference type="SAM" id="MobiDB-lite"/>
    </source>
</evidence>
<name>A0ABW0MG11_9BURK</name>
<feature type="compositionally biased region" description="Low complexity" evidence="1">
    <location>
        <begin position="243"/>
        <end position="281"/>
    </location>
</feature>
<accession>A0ABW0MG11</accession>
<keyword evidence="3" id="KW-1185">Reference proteome</keyword>
<gene>
    <name evidence="2" type="ORF">ACFPM8_18280</name>
</gene>
<comment type="caution">
    <text evidence="2">The sequence shown here is derived from an EMBL/GenBank/DDBJ whole genome shotgun (WGS) entry which is preliminary data.</text>
</comment>
<dbReference type="Proteomes" id="UP001596045">
    <property type="component" value="Unassembled WGS sequence"/>
</dbReference>
<dbReference type="RefSeq" id="WP_378999642.1">
    <property type="nucleotide sequence ID" value="NZ_JBHSMT010000029.1"/>
</dbReference>
<feature type="region of interest" description="Disordered" evidence="1">
    <location>
        <begin position="174"/>
        <end position="310"/>
    </location>
</feature>
<feature type="compositionally biased region" description="Polar residues" evidence="1">
    <location>
        <begin position="292"/>
        <end position="302"/>
    </location>
</feature>
<evidence type="ECO:0000313" key="2">
    <source>
        <dbReference type="EMBL" id="MFC5475912.1"/>
    </source>
</evidence>
<feature type="compositionally biased region" description="Polar residues" evidence="1">
    <location>
        <begin position="174"/>
        <end position="185"/>
    </location>
</feature>
<evidence type="ECO:0008006" key="4">
    <source>
        <dbReference type="Google" id="ProtNLM"/>
    </source>
</evidence>
<evidence type="ECO:0000313" key="3">
    <source>
        <dbReference type="Proteomes" id="UP001596045"/>
    </source>
</evidence>
<proteinExistence type="predicted"/>
<reference evidence="3" key="1">
    <citation type="journal article" date="2019" name="Int. J. Syst. Evol. Microbiol.">
        <title>The Global Catalogue of Microorganisms (GCM) 10K type strain sequencing project: providing services to taxonomists for standard genome sequencing and annotation.</title>
        <authorList>
            <consortium name="The Broad Institute Genomics Platform"/>
            <consortium name="The Broad Institute Genome Sequencing Center for Infectious Disease"/>
            <person name="Wu L."/>
            <person name="Ma J."/>
        </authorList>
    </citation>
    <scope>NUCLEOTIDE SEQUENCE [LARGE SCALE GENOMIC DNA]</scope>
    <source>
        <strain evidence="3">JCM 17066</strain>
    </source>
</reference>